<keyword evidence="3" id="KW-1185">Reference proteome</keyword>
<evidence type="ECO:0000313" key="3">
    <source>
        <dbReference type="Proteomes" id="UP001044222"/>
    </source>
</evidence>
<protein>
    <submittedName>
        <fullName evidence="2">Uncharacterized protein</fullName>
    </submittedName>
</protein>
<proteinExistence type="predicted"/>
<feature type="compositionally biased region" description="Polar residues" evidence="1">
    <location>
        <begin position="35"/>
        <end position="49"/>
    </location>
</feature>
<reference evidence="2" key="1">
    <citation type="submission" date="2021-01" db="EMBL/GenBank/DDBJ databases">
        <title>A chromosome-scale assembly of European eel, Anguilla anguilla.</title>
        <authorList>
            <person name="Henkel C."/>
            <person name="Jong-Raadsen S.A."/>
            <person name="Dufour S."/>
            <person name="Weltzien F.-A."/>
            <person name="Palstra A.P."/>
            <person name="Pelster B."/>
            <person name="Spaink H.P."/>
            <person name="Van Den Thillart G.E."/>
            <person name="Jansen H."/>
            <person name="Zahm M."/>
            <person name="Klopp C."/>
            <person name="Cedric C."/>
            <person name="Louis A."/>
            <person name="Berthelot C."/>
            <person name="Parey E."/>
            <person name="Roest Crollius H."/>
            <person name="Montfort J."/>
            <person name="Robinson-Rechavi M."/>
            <person name="Bucao C."/>
            <person name="Bouchez O."/>
            <person name="Gislard M."/>
            <person name="Lluch J."/>
            <person name="Milhes M."/>
            <person name="Lampietro C."/>
            <person name="Lopez Roques C."/>
            <person name="Donnadieu C."/>
            <person name="Braasch I."/>
            <person name="Desvignes T."/>
            <person name="Postlethwait J."/>
            <person name="Bobe J."/>
            <person name="Guiguen Y."/>
            <person name="Dirks R."/>
        </authorList>
    </citation>
    <scope>NUCLEOTIDE SEQUENCE</scope>
    <source>
        <strain evidence="2">Tag_6206</strain>
        <tissue evidence="2">Liver</tissue>
    </source>
</reference>
<comment type="caution">
    <text evidence="2">The sequence shown here is derived from an EMBL/GenBank/DDBJ whole genome shotgun (WGS) entry which is preliminary data.</text>
</comment>
<gene>
    <name evidence="2" type="ORF">ANANG_G00303240</name>
</gene>
<dbReference type="AlphaFoldDB" id="A0A9D3RIP9"/>
<feature type="region of interest" description="Disordered" evidence="1">
    <location>
        <begin position="1"/>
        <end position="116"/>
    </location>
</feature>
<evidence type="ECO:0000256" key="1">
    <source>
        <dbReference type="SAM" id="MobiDB-lite"/>
    </source>
</evidence>
<dbReference type="EMBL" id="JAFIRN010000018">
    <property type="protein sequence ID" value="KAG5831390.1"/>
    <property type="molecule type" value="Genomic_DNA"/>
</dbReference>
<accession>A0A9D3RIP9</accession>
<sequence>MDISDLRPIQPLPSPQAELEFRTPTEEVAPPLVDQGQSNDQLECRSSLSEAEERDLTPVTPPPPEDHTSQPSLPAYLSRDSAQFPTPSPTPPERCLPTPPPSDSPEPQTPPLHPRP</sequence>
<dbReference type="Proteomes" id="UP001044222">
    <property type="component" value="Chromosome 18"/>
</dbReference>
<feature type="compositionally biased region" description="Pro residues" evidence="1">
    <location>
        <begin position="86"/>
        <end position="116"/>
    </location>
</feature>
<name>A0A9D3RIP9_ANGAN</name>
<evidence type="ECO:0000313" key="2">
    <source>
        <dbReference type="EMBL" id="KAG5831390.1"/>
    </source>
</evidence>
<organism evidence="2 3">
    <name type="scientific">Anguilla anguilla</name>
    <name type="common">European freshwater eel</name>
    <name type="synonym">Muraena anguilla</name>
    <dbReference type="NCBI Taxonomy" id="7936"/>
    <lineage>
        <taxon>Eukaryota</taxon>
        <taxon>Metazoa</taxon>
        <taxon>Chordata</taxon>
        <taxon>Craniata</taxon>
        <taxon>Vertebrata</taxon>
        <taxon>Euteleostomi</taxon>
        <taxon>Actinopterygii</taxon>
        <taxon>Neopterygii</taxon>
        <taxon>Teleostei</taxon>
        <taxon>Anguilliformes</taxon>
        <taxon>Anguillidae</taxon>
        <taxon>Anguilla</taxon>
    </lineage>
</organism>